<dbReference type="GO" id="GO:0005524">
    <property type="term" value="F:ATP binding"/>
    <property type="evidence" value="ECO:0007669"/>
    <property type="project" value="InterPro"/>
</dbReference>
<feature type="region of interest" description="Disordered" evidence="1">
    <location>
        <begin position="169"/>
        <end position="215"/>
    </location>
</feature>
<evidence type="ECO:0000256" key="1">
    <source>
        <dbReference type="SAM" id="MobiDB-lite"/>
    </source>
</evidence>
<dbReference type="Gramene" id="Pp3c24_12420V3.1">
    <property type="protein sequence ID" value="Pp3c24_12420V3.1"/>
    <property type="gene ID" value="Pp3c24_12420"/>
</dbReference>
<dbReference type="CDD" id="cd12937">
    <property type="entry name" value="GUCT_RH7_like"/>
    <property type="match status" value="1"/>
</dbReference>
<dbReference type="AlphaFoldDB" id="A0A2K1IGI2"/>
<dbReference type="InterPro" id="IPR035979">
    <property type="entry name" value="RBD_domain_sf"/>
</dbReference>
<dbReference type="GO" id="GO:0003723">
    <property type="term" value="F:RNA binding"/>
    <property type="evidence" value="ECO:0007669"/>
    <property type="project" value="UniProtKB-KW"/>
</dbReference>
<evidence type="ECO:0000313" key="3">
    <source>
        <dbReference type="EMBL" id="PNR28383.1"/>
    </source>
</evidence>
<dbReference type="SUPFAM" id="SSF54928">
    <property type="entry name" value="RNA-binding domain, RBD"/>
    <property type="match status" value="1"/>
</dbReference>
<evidence type="ECO:0000259" key="2">
    <source>
        <dbReference type="Pfam" id="PF08152"/>
    </source>
</evidence>
<dbReference type="EnsemblPlants" id="Pp3c24_12420V3.1">
    <property type="protein sequence ID" value="Pp3c24_12420V3.1"/>
    <property type="gene ID" value="Pp3c24_12420"/>
</dbReference>
<dbReference type="STRING" id="3218.A0A2K1IGI2"/>
<dbReference type="InterPro" id="IPR012562">
    <property type="entry name" value="GUCT"/>
</dbReference>
<sequence>MVEGFCSGKFCILVATDMAARVLDINNREPPHISKASDNTIIGSMLVISNIVVPLFCQATKGLIENSGLPILDVLIKAIAKISGQTELKRRSLLTLHDNSTILTLKVNTSIYSSMYAFNCLQKFLPKITINKVRHMNLTIDGKIVVFDIPSKNIEEFIDEQEKLQVKLDGSGSEDKSFGGRRGRSGRGFRRRGGGYGGSQGGKKGRGGGNHFNYY</sequence>
<dbReference type="GO" id="GO:0016787">
    <property type="term" value="F:hydrolase activity"/>
    <property type="evidence" value="ECO:0007669"/>
    <property type="project" value="UniProtKB-KW"/>
</dbReference>
<dbReference type="PaxDb" id="3218-PP1S16_348V6.1"/>
<dbReference type="GO" id="GO:0003724">
    <property type="term" value="F:RNA helicase activity"/>
    <property type="evidence" value="ECO:0007669"/>
    <property type="project" value="UniProtKB-EC"/>
</dbReference>
<dbReference type="Pfam" id="PF08152">
    <property type="entry name" value="GUCT"/>
    <property type="match status" value="1"/>
</dbReference>
<dbReference type="Proteomes" id="UP000006727">
    <property type="component" value="Chromosome 24"/>
</dbReference>
<reference evidence="3 5" key="1">
    <citation type="journal article" date="2008" name="Science">
        <title>The Physcomitrella genome reveals evolutionary insights into the conquest of land by plants.</title>
        <authorList>
            <person name="Rensing S."/>
            <person name="Lang D."/>
            <person name="Zimmer A."/>
            <person name="Terry A."/>
            <person name="Salamov A."/>
            <person name="Shapiro H."/>
            <person name="Nishiyama T."/>
            <person name="Perroud P.-F."/>
            <person name="Lindquist E."/>
            <person name="Kamisugi Y."/>
            <person name="Tanahashi T."/>
            <person name="Sakakibara K."/>
            <person name="Fujita T."/>
            <person name="Oishi K."/>
            <person name="Shin-I T."/>
            <person name="Kuroki Y."/>
            <person name="Toyoda A."/>
            <person name="Suzuki Y."/>
            <person name="Hashimoto A."/>
            <person name="Yamaguchi K."/>
            <person name="Sugano A."/>
            <person name="Kohara Y."/>
            <person name="Fujiyama A."/>
            <person name="Anterola A."/>
            <person name="Aoki S."/>
            <person name="Ashton N."/>
            <person name="Barbazuk W.B."/>
            <person name="Barker E."/>
            <person name="Bennetzen J."/>
            <person name="Bezanilla M."/>
            <person name="Blankenship R."/>
            <person name="Cho S.H."/>
            <person name="Dutcher S."/>
            <person name="Estelle M."/>
            <person name="Fawcett J.A."/>
            <person name="Gundlach H."/>
            <person name="Hanada K."/>
            <person name="Heyl A."/>
            <person name="Hicks K.A."/>
            <person name="Hugh J."/>
            <person name="Lohr M."/>
            <person name="Mayer K."/>
            <person name="Melkozernov A."/>
            <person name="Murata T."/>
            <person name="Nelson D."/>
            <person name="Pils B."/>
            <person name="Prigge M."/>
            <person name="Reiss B."/>
            <person name="Renner T."/>
            <person name="Rombauts S."/>
            <person name="Rushton P."/>
            <person name="Sanderfoot A."/>
            <person name="Schween G."/>
            <person name="Shiu S.-H."/>
            <person name="Stueber K."/>
            <person name="Theodoulou F.L."/>
            <person name="Tu H."/>
            <person name="Van de Peer Y."/>
            <person name="Verrier P.J."/>
            <person name="Waters E."/>
            <person name="Wood A."/>
            <person name="Yang L."/>
            <person name="Cove D."/>
            <person name="Cuming A."/>
            <person name="Hasebe M."/>
            <person name="Lucas S."/>
            <person name="Mishler D.B."/>
            <person name="Reski R."/>
            <person name="Grigoriev I."/>
            <person name="Quatrano R.S."/>
            <person name="Boore J.L."/>
        </authorList>
    </citation>
    <scope>NUCLEOTIDE SEQUENCE [LARGE SCALE GENOMIC DNA]</scope>
    <source>
        <strain evidence="4 5">cv. Gransden 2004</strain>
    </source>
</reference>
<feature type="domain" description="GUCT" evidence="2">
    <location>
        <begin position="84"/>
        <end position="163"/>
    </location>
</feature>
<accession>A0A2K1IGI2</accession>
<organism evidence="3">
    <name type="scientific">Physcomitrium patens</name>
    <name type="common">Spreading-leaved earth moss</name>
    <name type="synonym">Physcomitrella patens</name>
    <dbReference type="NCBI Taxonomy" id="3218"/>
    <lineage>
        <taxon>Eukaryota</taxon>
        <taxon>Viridiplantae</taxon>
        <taxon>Streptophyta</taxon>
        <taxon>Embryophyta</taxon>
        <taxon>Bryophyta</taxon>
        <taxon>Bryophytina</taxon>
        <taxon>Bryopsida</taxon>
        <taxon>Funariidae</taxon>
        <taxon>Funariales</taxon>
        <taxon>Funariaceae</taxon>
        <taxon>Physcomitrium</taxon>
    </lineage>
</organism>
<dbReference type="InParanoid" id="A0A2K1IGI2"/>
<feature type="compositionally biased region" description="Gly residues" evidence="1">
    <location>
        <begin position="194"/>
        <end position="215"/>
    </location>
</feature>
<proteinExistence type="predicted"/>
<gene>
    <name evidence="3" type="ORF">PHYPA_028975</name>
</gene>
<reference evidence="4" key="3">
    <citation type="submission" date="2020-12" db="UniProtKB">
        <authorList>
            <consortium name="EnsemblPlants"/>
        </authorList>
    </citation>
    <scope>IDENTIFICATION</scope>
</reference>
<evidence type="ECO:0000313" key="4">
    <source>
        <dbReference type="EnsemblPlants" id="Pp3c24_12420V3.1"/>
    </source>
</evidence>
<feature type="compositionally biased region" description="Basic residues" evidence="1">
    <location>
        <begin position="179"/>
        <end position="193"/>
    </location>
</feature>
<dbReference type="Gene3D" id="3.30.70.2280">
    <property type="match status" value="1"/>
</dbReference>
<dbReference type="EMBL" id="ABEU02000024">
    <property type="protein sequence ID" value="PNR28383.1"/>
    <property type="molecule type" value="Genomic_DNA"/>
</dbReference>
<name>A0A2K1IGI2_PHYPA</name>
<reference evidence="3 5" key="2">
    <citation type="journal article" date="2018" name="Plant J.">
        <title>The Physcomitrella patens chromosome-scale assembly reveals moss genome structure and evolution.</title>
        <authorList>
            <person name="Lang D."/>
            <person name="Ullrich K.K."/>
            <person name="Murat F."/>
            <person name="Fuchs J."/>
            <person name="Jenkins J."/>
            <person name="Haas F.B."/>
            <person name="Piednoel M."/>
            <person name="Gundlach H."/>
            <person name="Van Bel M."/>
            <person name="Meyberg R."/>
            <person name="Vives C."/>
            <person name="Morata J."/>
            <person name="Symeonidi A."/>
            <person name="Hiss M."/>
            <person name="Muchero W."/>
            <person name="Kamisugi Y."/>
            <person name="Saleh O."/>
            <person name="Blanc G."/>
            <person name="Decker E.L."/>
            <person name="van Gessel N."/>
            <person name="Grimwood J."/>
            <person name="Hayes R.D."/>
            <person name="Graham S.W."/>
            <person name="Gunter L.E."/>
            <person name="McDaniel S.F."/>
            <person name="Hoernstein S.N.W."/>
            <person name="Larsson A."/>
            <person name="Li F.W."/>
            <person name="Perroud P.F."/>
            <person name="Phillips J."/>
            <person name="Ranjan P."/>
            <person name="Rokshar D.S."/>
            <person name="Rothfels C.J."/>
            <person name="Schneider L."/>
            <person name="Shu S."/>
            <person name="Stevenson D.W."/>
            <person name="Thummler F."/>
            <person name="Tillich M."/>
            <person name="Villarreal Aguilar J.C."/>
            <person name="Widiez T."/>
            <person name="Wong G.K."/>
            <person name="Wymore A."/>
            <person name="Zhang Y."/>
            <person name="Zimmer A.D."/>
            <person name="Quatrano R.S."/>
            <person name="Mayer K.F.X."/>
            <person name="Goodstein D."/>
            <person name="Casacuberta J.M."/>
            <person name="Vandepoele K."/>
            <person name="Reski R."/>
            <person name="Cuming A.C."/>
            <person name="Tuskan G.A."/>
            <person name="Maumus F."/>
            <person name="Salse J."/>
            <person name="Schmutz J."/>
            <person name="Rensing S.A."/>
        </authorList>
    </citation>
    <scope>NUCLEOTIDE SEQUENCE [LARGE SCALE GENOMIC DNA]</scope>
    <source>
        <strain evidence="4 5">cv. Gransden 2004</strain>
    </source>
</reference>
<protein>
    <recommendedName>
        <fullName evidence="2">GUCT domain-containing protein</fullName>
    </recommendedName>
</protein>
<keyword evidence="5" id="KW-1185">Reference proteome</keyword>
<evidence type="ECO:0000313" key="5">
    <source>
        <dbReference type="Proteomes" id="UP000006727"/>
    </source>
</evidence>